<evidence type="ECO:0000313" key="4">
    <source>
        <dbReference type="Proteomes" id="UP000235145"/>
    </source>
</evidence>
<dbReference type="Proteomes" id="UP000235145">
    <property type="component" value="Unassembled WGS sequence"/>
</dbReference>
<organism evidence="3 4">
    <name type="scientific">Lactuca sativa</name>
    <name type="common">Garden lettuce</name>
    <dbReference type="NCBI Taxonomy" id="4236"/>
    <lineage>
        <taxon>Eukaryota</taxon>
        <taxon>Viridiplantae</taxon>
        <taxon>Streptophyta</taxon>
        <taxon>Embryophyta</taxon>
        <taxon>Tracheophyta</taxon>
        <taxon>Spermatophyta</taxon>
        <taxon>Magnoliopsida</taxon>
        <taxon>eudicotyledons</taxon>
        <taxon>Gunneridae</taxon>
        <taxon>Pentapetalae</taxon>
        <taxon>asterids</taxon>
        <taxon>campanulids</taxon>
        <taxon>Asterales</taxon>
        <taxon>Asteraceae</taxon>
        <taxon>Cichorioideae</taxon>
        <taxon>Cichorieae</taxon>
        <taxon>Lactucinae</taxon>
        <taxon>Lactuca</taxon>
    </lineage>
</organism>
<reference evidence="3 4" key="1">
    <citation type="journal article" date="2017" name="Nat. Commun.">
        <title>Genome assembly with in vitro proximity ligation data and whole-genome triplication in lettuce.</title>
        <authorList>
            <person name="Reyes-Chin-Wo S."/>
            <person name="Wang Z."/>
            <person name="Yang X."/>
            <person name="Kozik A."/>
            <person name="Arikit S."/>
            <person name="Song C."/>
            <person name="Xia L."/>
            <person name="Froenicke L."/>
            <person name="Lavelle D.O."/>
            <person name="Truco M.J."/>
            <person name="Xia R."/>
            <person name="Zhu S."/>
            <person name="Xu C."/>
            <person name="Xu H."/>
            <person name="Xu X."/>
            <person name="Cox K."/>
            <person name="Korf I."/>
            <person name="Meyers B.C."/>
            <person name="Michelmore R.W."/>
        </authorList>
    </citation>
    <scope>NUCLEOTIDE SEQUENCE [LARGE SCALE GENOMIC DNA]</scope>
    <source>
        <strain evidence="4">cv. Salinas</strain>
        <tissue evidence="3">Seedlings</tissue>
    </source>
</reference>
<comment type="caution">
    <text evidence="3">The sequence shown here is derived from an EMBL/GenBank/DDBJ whole genome shotgun (WGS) entry which is preliminary data.</text>
</comment>
<keyword evidence="2" id="KW-0472">Membrane</keyword>
<feature type="transmembrane region" description="Helical" evidence="2">
    <location>
        <begin position="165"/>
        <end position="183"/>
    </location>
</feature>
<proteinExistence type="predicted"/>
<evidence type="ECO:0000256" key="2">
    <source>
        <dbReference type="SAM" id="Phobius"/>
    </source>
</evidence>
<accession>A0A9R1WVY4</accession>
<gene>
    <name evidence="3" type="ORF">LSAT_V11C800420960</name>
</gene>
<dbReference type="AlphaFoldDB" id="A0A9R1WVY4"/>
<dbReference type="EMBL" id="NBSK02000008">
    <property type="protein sequence ID" value="KAJ0191005.1"/>
    <property type="molecule type" value="Genomic_DNA"/>
</dbReference>
<name>A0A9R1WVY4_LACSA</name>
<keyword evidence="2" id="KW-0812">Transmembrane</keyword>
<evidence type="ECO:0000313" key="3">
    <source>
        <dbReference type="EMBL" id="KAJ0191005.1"/>
    </source>
</evidence>
<keyword evidence="4" id="KW-1185">Reference proteome</keyword>
<evidence type="ECO:0000256" key="1">
    <source>
        <dbReference type="SAM" id="Coils"/>
    </source>
</evidence>
<keyword evidence="2" id="KW-1133">Transmembrane helix</keyword>
<feature type="coiled-coil region" evidence="1">
    <location>
        <begin position="129"/>
        <end position="156"/>
    </location>
</feature>
<sequence>MSRSLISSSRNPPIQIDDELPEGYYKNLIRTLKQHVDSKDNSAEHISLKKKVTELEFLLSKEKSVVDKLEKKVTKEKELYDYFFWKDDELPEGYYKNLIRTLKQHVDSKDNSAEHISLKKKVTELEFLLSKEKSVVDKLEKKVTKEKELVMMLNNKLEVSMQQNSMLKVLVVVILLVVALWCFK</sequence>
<keyword evidence="1" id="KW-0175">Coiled coil</keyword>
<protein>
    <submittedName>
        <fullName evidence="3">Uncharacterized protein</fullName>
    </submittedName>
</protein>